<dbReference type="Gramene" id="PRQ54113">
    <property type="protein sequence ID" value="PRQ54113"/>
    <property type="gene ID" value="RchiOBHm_Chr2g0173961"/>
</dbReference>
<comment type="caution">
    <text evidence="1">The sequence shown here is derived from an EMBL/GenBank/DDBJ whole genome shotgun (WGS) entry which is preliminary data.</text>
</comment>
<sequence>MHKRKMMIKSIDTQRQCIAARSRPKDTIGVVMGMVILMKMSKGRIEMIRMYIKSFTFHNLDVN</sequence>
<gene>
    <name evidence="1" type="ORF">RchiOBHm_Chr2g0173961</name>
</gene>
<protein>
    <submittedName>
        <fullName evidence="1">Uncharacterized protein</fullName>
    </submittedName>
</protein>
<organism evidence="1 2">
    <name type="scientific">Rosa chinensis</name>
    <name type="common">China rose</name>
    <dbReference type="NCBI Taxonomy" id="74649"/>
    <lineage>
        <taxon>Eukaryota</taxon>
        <taxon>Viridiplantae</taxon>
        <taxon>Streptophyta</taxon>
        <taxon>Embryophyta</taxon>
        <taxon>Tracheophyta</taxon>
        <taxon>Spermatophyta</taxon>
        <taxon>Magnoliopsida</taxon>
        <taxon>eudicotyledons</taxon>
        <taxon>Gunneridae</taxon>
        <taxon>Pentapetalae</taxon>
        <taxon>rosids</taxon>
        <taxon>fabids</taxon>
        <taxon>Rosales</taxon>
        <taxon>Rosaceae</taxon>
        <taxon>Rosoideae</taxon>
        <taxon>Rosoideae incertae sedis</taxon>
        <taxon>Rosa</taxon>
    </lineage>
</organism>
<name>A0A2P6S5Z6_ROSCH</name>
<keyword evidence="2" id="KW-1185">Reference proteome</keyword>
<dbReference type="Proteomes" id="UP000238479">
    <property type="component" value="Chromosome 2"/>
</dbReference>
<accession>A0A2P6S5Z6</accession>
<reference evidence="1 2" key="1">
    <citation type="journal article" date="2018" name="Nat. Genet.">
        <title>The Rosa genome provides new insights in the design of modern roses.</title>
        <authorList>
            <person name="Bendahmane M."/>
        </authorList>
    </citation>
    <scope>NUCLEOTIDE SEQUENCE [LARGE SCALE GENOMIC DNA]</scope>
    <source>
        <strain evidence="2">cv. Old Blush</strain>
    </source>
</reference>
<dbReference type="EMBL" id="PDCK01000040">
    <property type="protein sequence ID" value="PRQ54113.1"/>
    <property type="molecule type" value="Genomic_DNA"/>
</dbReference>
<dbReference type="AlphaFoldDB" id="A0A2P6S5Z6"/>
<evidence type="ECO:0000313" key="1">
    <source>
        <dbReference type="EMBL" id="PRQ54113.1"/>
    </source>
</evidence>
<proteinExistence type="predicted"/>
<evidence type="ECO:0000313" key="2">
    <source>
        <dbReference type="Proteomes" id="UP000238479"/>
    </source>
</evidence>